<comment type="caution">
    <text evidence="1">The sequence shown here is derived from an EMBL/GenBank/DDBJ whole genome shotgun (WGS) entry which is preliminary data.</text>
</comment>
<dbReference type="InterPro" id="IPR031755">
    <property type="entry name" value="Inhibitor_I66"/>
</dbReference>
<gene>
    <name evidence="1" type="ORF">VKT23_013684</name>
</gene>
<reference evidence="1 2" key="1">
    <citation type="submission" date="2024-01" db="EMBL/GenBank/DDBJ databases">
        <title>A draft genome for the cacao thread blight pathogen Marasmiellus scandens.</title>
        <authorList>
            <person name="Baruah I.K."/>
            <person name="Leung J."/>
            <person name="Bukari Y."/>
            <person name="Amoako-Attah I."/>
            <person name="Meinhardt L.W."/>
            <person name="Bailey B.A."/>
            <person name="Cohen S.P."/>
        </authorList>
    </citation>
    <scope>NUCLEOTIDE SEQUENCE [LARGE SCALE GENOMIC DNA]</scope>
    <source>
        <strain evidence="1 2">GH-19</strain>
    </source>
</reference>
<protein>
    <recommendedName>
        <fullName evidence="3">Serine protease inhibitor</fullName>
    </recommendedName>
</protein>
<proteinExistence type="predicted"/>
<evidence type="ECO:0000313" key="2">
    <source>
        <dbReference type="Proteomes" id="UP001498398"/>
    </source>
</evidence>
<keyword evidence="2" id="KW-1185">Reference proteome</keyword>
<evidence type="ECO:0000313" key="1">
    <source>
        <dbReference type="EMBL" id="KAK7448421.1"/>
    </source>
</evidence>
<sequence length="145" mass="16587">MPLESGTYTIRSCEFNIGRPLAEDRSLLPKRIVVLPEEQTSVWEIEKISTDTYFLKNQNSPTGNIDNKVAALLIMQEDAVKWRIEAIPQHGHNRYIIITEDRSKGWVASDEPFEQVKCQPLIVGPSVPPFYPQTEIFEIVRASME</sequence>
<accession>A0ABR1J513</accession>
<dbReference type="EMBL" id="JBANRG010000038">
    <property type="protein sequence ID" value="KAK7448421.1"/>
    <property type="molecule type" value="Genomic_DNA"/>
</dbReference>
<dbReference type="Pfam" id="PF16850">
    <property type="entry name" value="Inhibitor_I66"/>
    <property type="match status" value="1"/>
</dbReference>
<dbReference type="CDD" id="cd23428">
    <property type="entry name" value="beta-trefoil_Ricin_SPI"/>
    <property type="match status" value="1"/>
</dbReference>
<evidence type="ECO:0008006" key="3">
    <source>
        <dbReference type="Google" id="ProtNLM"/>
    </source>
</evidence>
<dbReference type="Proteomes" id="UP001498398">
    <property type="component" value="Unassembled WGS sequence"/>
</dbReference>
<dbReference type="Gene3D" id="2.80.10.50">
    <property type="match status" value="1"/>
</dbReference>
<name>A0ABR1J513_9AGAR</name>
<organism evidence="1 2">
    <name type="scientific">Marasmiellus scandens</name>
    <dbReference type="NCBI Taxonomy" id="2682957"/>
    <lineage>
        <taxon>Eukaryota</taxon>
        <taxon>Fungi</taxon>
        <taxon>Dikarya</taxon>
        <taxon>Basidiomycota</taxon>
        <taxon>Agaricomycotina</taxon>
        <taxon>Agaricomycetes</taxon>
        <taxon>Agaricomycetidae</taxon>
        <taxon>Agaricales</taxon>
        <taxon>Marasmiineae</taxon>
        <taxon>Omphalotaceae</taxon>
        <taxon>Marasmiellus</taxon>
    </lineage>
</organism>